<comment type="caution">
    <text evidence="2">The sequence shown here is derived from an EMBL/GenBank/DDBJ whole genome shotgun (WGS) entry which is preliminary data.</text>
</comment>
<keyword evidence="3" id="KW-1185">Reference proteome</keyword>
<keyword evidence="1" id="KW-0175">Coiled coil</keyword>
<name>A0ABR1FG01_AURAN</name>
<evidence type="ECO:0008006" key="4">
    <source>
        <dbReference type="Google" id="ProtNLM"/>
    </source>
</evidence>
<dbReference type="Proteomes" id="UP001363151">
    <property type="component" value="Unassembled WGS sequence"/>
</dbReference>
<evidence type="ECO:0000256" key="1">
    <source>
        <dbReference type="SAM" id="Coils"/>
    </source>
</evidence>
<reference evidence="2 3" key="1">
    <citation type="submission" date="2024-03" db="EMBL/GenBank/DDBJ databases">
        <title>Aureococcus anophagefferens CCMP1851 and Kratosvirus quantuckense: Draft genome of a second virus-susceptible host strain in the model system.</title>
        <authorList>
            <person name="Chase E."/>
            <person name="Truchon A.R."/>
            <person name="Schepens W."/>
            <person name="Wilhelm S.W."/>
        </authorList>
    </citation>
    <scope>NUCLEOTIDE SEQUENCE [LARGE SCALE GENOMIC DNA]</scope>
    <source>
        <strain evidence="2 3">CCMP1851</strain>
    </source>
</reference>
<gene>
    <name evidence="2" type="ORF">SO694_00215010</name>
</gene>
<proteinExistence type="predicted"/>
<organism evidence="2 3">
    <name type="scientific">Aureococcus anophagefferens</name>
    <name type="common">Harmful bloom alga</name>
    <dbReference type="NCBI Taxonomy" id="44056"/>
    <lineage>
        <taxon>Eukaryota</taxon>
        <taxon>Sar</taxon>
        <taxon>Stramenopiles</taxon>
        <taxon>Ochrophyta</taxon>
        <taxon>Pelagophyceae</taxon>
        <taxon>Pelagomonadales</taxon>
        <taxon>Pelagomonadaceae</taxon>
        <taxon>Aureococcus</taxon>
    </lineage>
</organism>
<evidence type="ECO:0000313" key="2">
    <source>
        <dbReference type="EMBL" id="KAK7230174.1"/>
    </source>
</evidence>
<dbReference type="EMBL" id="JBBJCI010000452">
    <property type="protein sequence ID" value="KAK7230174.1"/>
    <property type="molecule type" value="Genomic_DNA"/>
</dbReference>
<sequence>MAALLPQTHRLLARGDQVRVENLSSEAQQELNGLEARVVKYHAEKDRYEVRIYDEMLTQFLKAANLAPPPPFAGEAGSTTMHVLMTCHLDSPRRVLLFRRCAQSVSFQQRLPEMLNVFVSLSGPLRGGNGSCSMIESLRALADQNPAIRWHVLDDGHEKRSQFEHLDDLLKASMELCSSAWLMFLDNDVMWHPWRVPVFHNVLRQQVAAGKGAVPFSIPCKLLLKNMTGDDGRLDQLICGYDNFDAWKQDPVLASQITEMSVARVQDCNDFFDYCVPTSVFNDFMRRTPALIKAHTYCDLRFHELLKLITKYNQVQLSQEIPWLVAHHKLTTDAWISAHAKGQSMSVSSGPEDAELVSRFGLSLTPEQVAIVRKHVESIVIQHIGCDDEFQSEHDRKHEENRSVVVAHIDRSHKSPGFGEALWTQSCVLFELYTNCDR</sequence>
<evidence type="ECO:0000313" key="3">
    <source>
        <dbReference type="Proteomes" id="UP001363151"/>
    </source>
</evidence>
<accession>A0ABR1FG01</accession>
<protein>
    <recommendedName>
        <fullName evidence="4">Glycosyltransferase 2-like domain-containing protein</fullName>
    </recommendedName>
</protein>
<feature type="coiled-coil region" evidence="1">
    <location>
        <begin position="17"/>
        <end position="51"/>
    </location>
</feature>